<dbReference type="GO" id="GO:0051087">
    <property type="term" value="F:protein-folding chaperone binding"/>
    <property type="evidence" value="ECO:0007669"/>
    <property type="project" value="InterPro"/>
</dbReference>
<dbReference type="SUPFAM" id="SSF58014">
    <property type="entry name" value="Coiled-coil domain of nucleotide exchange factor GrpE"/>
    <property type="match status" value="1"/>
</dbReference>
<name>A0A483CM04_9EURY</name>
<feature type="compositionally biased region" description="Basic and acidic residues" evidence="7">
    <location>
        <begin position="1"/>
        <end position="10"/>
    </location>
</feature>
<reference evidence="8 9" key="1">
    <citation type="submission" date="2017-11" db="EMBL/GenBank/DDBJ databases">
        <title>Isolation and Characterization of Methanofollis Species from Methane Seep Offshore SW Taiwan.</title>
        <authorList>
            <person name="Teng N.-H."/>
            <person name="Lai M.-C."/>
            <person name="Chen S.-C."/>
        </authorList>
    </citation>
    <scope>NUCLEOTIDE SEQUENCE [LARGE SCALE GENOMIC DNA]</scope>
    <source>
        <strain evidence="8 9">FWC-SCC2</strain>
    </source>
</reference>
<dbReference type="Pfam" id="PF01025">
    <property type="entry name" value="GrpE"/>
    <property type="match status" value="1"/>
</dbReference>
<dbReference type="SUPFAM" id="SSF51064">
    <property type="entry name" value="Head domain of nucleotide exchange factor GrpE"/>
    <property type="match status" value="1"/>
</dbReference>
<dbReference type="AlphaFoldDB" id="A0A483CM04"/>
<dbReference type="Gene3D" id="3.90.20.20">
    <property type="match status" value="1"/>
</dbReference>
<evidence type="ECO:0000256" key="7">
    <source>
        <dbReference type="SAM" id="MobiDB-lite"/>
    </source>
</evidence>
<dbReference type="Proteomes" id="UP000292580">
    <property type="component" value="Unassembled WGS sequence"/>
</dbReference>
<evidence type="ECO:0000256" key="2">
    <source>
        <dbReference type="ARBA" id="ARBA00023186"/>
    </source>
</evidence>
<dbReference type="InterPro" id="IPR009012">
    <property type="entry name" value="GrpE_head"/>
</dbReference>
<comment type="function">
    <text evidence="3 4">Participates actively in the response to hyperosmotic and heat shock by preventing the aggregation of stress-denatured proteins, in association with DnaK and GrpE. It is the nucleotide exchange factor for DnaK and may function as a thermosensor. Unfolded proteins bind initially to DnaJ; upon interaction with the DnaJ-bound protein, DnaK hydrolyzes its bound ATP, resulting in the formation of a stable complex. GrpE releases ADP from DnaK; ATP binding to DnaK triggers the release of the substrate protein, thus completing the reaction cycle. Several rounds of ATP-dependent interactions between DnaJ, DnaK and GrpE are required for fully efficient folding.</text>
</comment>
<dbReference type="EMBL" id="PGCL01000003">
    <property type="protein sequence ID" value="TAJ43917.1"/>
    <property type="molecule type" value="Genomic_DNA"/>
</dbReference>
<keyword evidence="3 4" id="KW-0346">Stress response</keyword>
<accession>A0A483CM04</accession>
<dbReference type="GO" id="GO:0051082">
    <property type="term" value="F:unfolded protein binding"/>
    <property type="evidence" value="ECO:0007669"/>
    <property type="project" value="TreeGrafter"/>
</dbReference>
<dbReference type="HAMAP" id="MF_01151">
    <property type="entry name" value="GrpE"/>
    <property type="match status" value="1"/>
</dbReference>
<keyword evidence="3" id="KW-0963">Cytoplasm</keyword>
<keyword evidence="9" id="KW-1185">Reference proteome</keyword>
<organism evidence="8 9">
    <name type="scientific">Methanofollis fontis</name>
    <dbReference type="NCBI Taxonomy" id="2052832"/>
    <lineage>
        <taxon>Archaea</taxon>
        <taxon>Methanobacteriati</taxon>
        <taxon>Methanobacteriota</taxon>
        <taxon>Stenosarchaea group</taxon>
        <taxon>Methanomicrobia</taxon>
        <taxon>Methanomicrobiales</taxon>
        <taxon>Methanomicrobiaceae</taxon>
        <taxon>Methanofollis</taxon>
    </lineage>
</organism>
<dbReference type="PROSITE" id="PS01071">
    <property type="entry name" value="GRPE"/>
    <property type="match status" value="1"/>
</dbReference>
<evidence type="ECO:0000313" key="9">
    <source>
        <dbReference type="Proteomes" id="UP000292580"/>
    </source>
</evidence>
<evidence type="ECO:0000256" key="6">
    <source>
        <dbReference type="SAM" id="Coils"/>
    </source>
</evidence>
<feature type="compositionally biased region" description="Low complexity" evidence="7">
    <location>
        <begin position="17"/>
        <end position="29"/>
    </location>
</feature>
<evidence type="ECO:0000256" key="1">
    <source>
        <dbReference type="ARBA" id="ARBA00009054"/>
    </source>
</evidence>
<evidence type="ECO:0000313" key="8">
    <source>
        <dbReference type="EMBL" id="TAJ43917.1"/>
    </source>
</evidence>
<keyword evidence="6" id="KW-0175">Coiled coil</keyword>
<evidence type="ECO:0000256" key="4">
    <source>
        <dbReference type="RuleBase" id="RU000639"/>
    </source>
</evidence>
<dbReference type="GO" id="GO:0006457">
    <property type="term" value="P:protein folding"/>
    <property type="evidence" value="ECO:0007669"/>
    <property type="project" value="InterPro"/>
</dbReference>
<dbReference type="GO" id="GO:0005737">
    <property type="term" value="C:cytoplasm"/>
    <property type="evidence" value="ECO:0007669"/>
    <property type="project" value="UniProtKB-SubCell"/>
</dbReference>
<evidence type="ECO:0000256" key="5">
    <source>
        <dbReference type="RuleBase" id="RU004478"/>
    </source>
</evidence>
<dbReference type="Gene3D" id="2.30.22.10">
    <property type="entry name" value="Head domain of nucleotide exchange factor GrpE"/>
    <property type="match status" value="1"/>
</dbReference>
<dbReference type="PRINTS" id="PR00773">
    <property type="entry name" value="GRPEPROTEIN"/>
</dbReference>
<comment type="subcellular location">
    <subcellularLocation>
        <location evidence="3">Cytoplasm</location>
    </subcellularLocation>
</comment>
<comment type="similarity">
    <text evidence="1 3 5">Belongs to the GrpE family.</text>
</comment>
<keyword evidence="2 3" id="KW-0143">Chaperone</keyword>
<dbReference type="PANTHER" id="PTHR21237:SF23">
    <property type="entry name" value="GRPE PROTEIN HOMOLOG, MITOCHONDRIAL"/>
    <property type="match status" value="1"/>
</dbReference>
<dbReference type="PANTHER" id="PTHR21237">
    <property type="entry name" value="GRPE PROTEIN"/>
    <property type="match status" value="1"/>
</dbReference>
<comment type="caution">
    <text evidence="8">The sequence shown here is derived from an EMBL/GenBank/DDBJ whole genome shotgun (WGS) entry which is preliminary data.</text>
</comment>
<proteinExistence type="inferred from homology"/>
<sequence length="182" mass="20701">MTAEEEKVVPGHEPASDQPGPDQDVPQDTVDNLKKENEDLKMANADLNERYLRLAADFENFRKRTDRQIAEIREFALQAFAADLLEVADNFERALQADDASLREGLESIQKQFIGILERNGITPLDCLDCEFNPEEHEAMVCVPSDKPEGTVVEEFIRGYCMHDRVIRHAKVAVSKNKEQEE</sequence>
<protein>
    <recommendedName>
        <fullName evidence="3 4">Protein GrpE</fullName>
    </recommendedName>
    <alternativeName>
        <fullName evidence="3">HSP-70 cofactor</fullName>
    </alternativeName>
</protein>
<dbReference type="RefSeq" id="WP_130646977.1">
    <property type="nucleotide sequence ID" value="NZ_PGCL01000003.1"/>
</dbReference>
<feature type="coiled-coil region" evidence="6">
    <location>
        <begin position="30"/>
        <end position="57"/>
    </location>
</feature>
<dbReference type="GO" id="GO:0042803">
    <property type="term" value="F:protein homodimerization activity"/>
    <property type="evidence" value="ECO:0007669"/>
    <property type="project" value="InterPro"/>
</dbReference>
<dbReference type="InterPro" id="IPR013805">
    <property type="entry name" value="GrpE_CC"/>
</dbReference>
<comment type="subunit">
    <text evidence="3">Homodimer.</text>
</comment>
<dbReference type="CDD" id="cd00446">
    <property type="entry name" value="GrpE"/>
    <property type="match status" value="1"/>
</dbReference>
<gene>
    <name evidence="3 8" type="primary">grpE</name>
    <name evidence="8" type="ORF">CUJ86_07615</name>
</gene>
<evidence type="ECO:0000256" key="3">
    <source>
        <dbReference type="HAMAP-Rule" id="MF_01151"/>
    </source>
</evidence>
<feature type="region of interest" description="Disordered" evidence="7">
    <location>
        <begin position="1"/>
        <end position="29"/>
    </location>
</feature>
<dbReference type="GO" id="GO:0000774">
    <property type="term" value="F:adenyl-nucleotide exchange factor activity"/>
    <property type="evidence" value="ECO:0007669"/>
    <property type="project" value="InterPro"/>
</dbReference>
<dbReference type="InterPro" id="IPR000740">
    <property type="entry name" value="GrpE"/>
</dbReference>
<dbReference type="OrthoDB" id="372230at2157"/>